<dbReference type="VEuPathDB" id="VectorBase:AQUA014700"/>
<evidence type="ECO:0000313" key="1">
    <source>
        <dbReference type="EnsemblMetazoa" id="AQUA014700-PA"/>
    </source>
</evidence>
<keyword evidence="2" id="KW-1185">Reference proteome</keyword>
<accession>A0A182XS86</accession>
<reference evidence="1" key="1">
    <citation type="submission" date="2020-05" db="UniProtKB">
        <authorList>
            <consortium name="EnsemblMetazoa"/>
        </authorList>
    </citation>
    <scope>IDENTIFICATION</scope>
    <source>
        <strain evidence="1">SANGQUA</strain>
    </source>
</reference>
<protein>
    <submittedName>
        <fullName evidence="1">Uncharacterized protein</fullName>
    </submittedName>
</protein>
<dbReference type="EnsemblMetazoa" id="AQUA014700-RA">
    <property type="protein sequence ID" value="AQUA014700-PA"/>
    <property type="gene ID" value="AQUA014700"/>
</dbReference>
<proteinExistence type="predicted"/>
<sequence length="14" mass="1673">MQFRIIENPMPPCP</sequence>
<evidence type="ECO:0000313" key="2">
    <source>
        <dbReference type="Proteomes" id="UP000076407"/>
    </source>
</evidence>
<dbReference type="Proteomes" id="UP000076407">
    <property type="component" value="Unassembled WGS sequence"/>
</dbReference>
<name>A0A182XS86_ANOQN</name>
<organism evidence="1 2">
    <name type="scientific">Anopheles quadriannulatus</name>
    <name type="common">Mosquito</name>
    <dbReference type="NCBI Taxonomy" id="34691"/>
    <lineage>
        <taxon>Eukaryota</taxon>
        <taxon>Metazoa</taxon>
        <taxon>Ecdysozoa</taxon>
        <taxon>Arthropoda</taxon>
        <taxon>Hexapoda</taxon>
        <taxon>Insecta</taxon>
        <taxon>Pterygota</taxon>
        <taxon>Neoptera</taxon>
        <taxon>Endopterygota</taxon>
        <taxon>Diptera</taxon>
        <taxon>Nematocera</taxon>
        <taxon>Culicoidea</taxon>
        <taxon>Culicidae</taxon>
        <taxon>Anophelinae</taxon>
        <taxon>Anopheles</taxon>
    </lineage>
</organism>